<keyword evidence="2" id="KW-0378">Hydrolase</keyword>
<keyword evidence="2" id="KW-0645">Protease</keyword>
<dbReference type="GO" id="GO:0006508">
    <property type="term" value="P:proteolysis"/>
    <property type="evidence" value="ECO:0007669"/>
    <property type="project" value="UniProtKB-KW"/>
</dbReference>
<protein>
    <submittedName>
        <fullName evidence="2">Aspartyl protease</fullName>
    </submittedName>
</protein>
<dbReference type="OrthoDB" id="5580718at2"/>
<sequence length="392" mass="43027">MKRVLLLLFVSIASVHCFAQQPLSNDKGGTTAKNYYQEIPYEDINGKMIINVTVKGKAYRFLFDTGAPVLIGKEFITIADAIPVQAGQVTDVNEASSAVSILRVPGLTLGNVEFKDIQAPGYLPDFYKCWGVVGSIGSNLLRTSIVQIDSKKHVIILTDQPDKLSLAGKQSIPLILDTIQSDPKIKVILGNNSDMTLGFDTGDNGFLRIPEYYMTGLKKSNVFKLLAKGYGASQVGTSGLEKNNEKYMLTFPVFNVGDVKFKNVIVATSKNNIPGIGAKLLDYGIVTLDFINSKFYFDATTQSLDLNEKQWPFQPGFAGNQLTVGVVWEKGQKLVKLGEQIIDIDGTPFTSVDLCYLINKKAILQGKEKATVTVKSATGELRKVEMQKEFLK</sequence>
<dbReference type="STRING" id="1391627.SAMN05216464_107231"/>
<dbReference type="RefSeq" id="WP_091150647.1">
    <property type="nucleotide sequence ID" value="NZ_FNAI01000007.1"/>
</dbReference>
<gene>
    <name evidence="2" type="ORF">SAMN05216464_107231</name>
</gene>
<feature type="signal peptide" evidence="1">
    <location>
        <begin position="1"/>
        <end position="19"/>
    </location>
</feature>
<evidence type="ECO:0000313" key="2">
    <source>
        <dbReference type="EMBL" id="SDE57634.1"/>
    </source>
</evidence>
<name>A0A1G7E1R5_9SPHI</name>
<dbReference type="Proteomes" id="UP000199072">
    <property type="component" value="Unassembled WGS sequence"/>
</dbReference>
<keyword evidence="1" id="KW-0732">Signal</keyword>
<accession>A0A1G7E1R5</accession>
<keyword evidence="3" id="KW-1185">Reference proteome</keyword>
<dbReference type="Gene3D" id="2.40.70.10">
    <property type="entry name" value="Acid Proteases"/>
    <property type="match status" value="1"/>
</dbReference>
<dbReference type="GO" id="GO:0008233">
    <property type="term" value="F:peptidase activity"/>
    <property type="evidence" value="ECO:0007669"/>
    <property type="project" value="UniProtKB-KW"/>
</dbReference>
<proteinExistence type="predicted"/>
<organism evidence="2 3">
    <name type="scientific">Mucilaginibacter pineti</name>
    <dbReference type="NCBI Taxonomy" id="1391627"/>
    <lineage>
        <taxon>Bacteria</taxon>
        <taxon>Pseudomonadati</taxon>
        <taxon>Bacteroidota</taxon>
        <taxon>Sphingobacteriia</taxon>
        <taxon>Sphingobacteriales</taxon>
        <taxon>Sphingobacteriaceae</taxon>
        <taxon>Mucilaginibacter</taxon>
    </lineage>
</organism>
<dbReference type="AlphaFoldDB" id="A0A1G7E1R5"/>
<evidence type="ECO:0000313" key="3">
    <source>
        <dbReference type="Proteomes" id="UP000199072"/>
    </source>
</evidence>
<dbReference type="EMBL" id="FNAI01000007">
    <property type="protein sequence ID" value="SDE57634.1"/>
    <property type="molecule type" value="Genomic_DNA"/>
</dbReference>
<reference evidence="2 3" key="1">
    <citation type="submission" date="2016-10" db="EMBL/GenBank/DDBJ databases">
        <authorList>
            <person name="de Groot N.N."/>
        </authorList>
    </citation>
    <scope>NUCLEOTIDE SEQUENCE [LARGE SCALE GENOMIC DNA]</scope>
    <source>
        <strain evidence="2 3">47C3B</strain>
    </source>
</reference>
<feature type="chain" id="PRO_5011517630" evidence="1">
    <location>
        <begin position="20"/>
        <end position="392"/>
    </location>
</feature>
<evidence type="ECO:0000256" key="1">
    <source>
        <dbReference type="SAM" id="SignalP"/>
    </source>
</evidence>
<dbReference type="InterPro" id="IPR021109">
    <property type="entry name" value="Peptidase_aspartic_dom_sf"/>
</dbReference>